<organism evidence="2 3">
    <name type="scientific">bacterium (Candidatus Blackallbacteria) CG17_big_fil_post_rev_8_21_14_2_50_48_46</name>
    <dbReference type="NCBI Taxonomy" id="2014261"/>
    <lineage>
        <taxon>Bacteria</taxon>
        <taxon>Candidatus Blackallbacteria</taxon>
    </lineage>
</organism>
<dbReference type="InterPro" id="IPR002035">
    <property type="entry name" value="VWF_A"/>
</dbReference>
<dbReference type="InterPro" id="IPR050458">
    <property type="entry name" value="LolB"/>
</dbReference>
<evidence type="ECO:0000313" key="3">
    <source>
        <dbReference type="Proteomes" id="UP000231019"/>
    </source>
</evidence>
<dbReference type="CDD" id="cd01462">
    <property type="entry name" value="VWA_YIEM_type"/>
    <property type="match status" value="1"/>
</dbReference>
<dbReference type="Proteomes" id="UP000231019">
    <property type="component" value="Unassembled WGS sequence"/>
</dbReference>
<dbReference type="SMART" id="SM00327">
    <property type="entry name" value="VWA"/>
    <property type="match status" value="1"/>
</dbReference>
<evidence type="ECO:0000313" key="2">
    <source>
        <dbReference type="EMBL" id="PIW15014.1"/>
    </source>
</evidence>
<evidence type="ECO:0000259" key="1">
    <source>
        <dbReference type="SMART" id="SM00327"/>
    </source>
</evidence>
<comment type="caution">
    <text evidence="2">The sequence shown here is derived from an EMBL/GenBank/DDBJ whole genome shotgun (WGS) entry which is preliminary data.</text>
</comment>
<feature type="domain" description="VWFA" evidence="1">
    <location>
        <begin position="203"/>
        <end position="362"/>
    </location>
</feature>
<dbReference type="Pfam" id="PF05762">
    <property type="entry name" value="VWA_CoxE"/>
    <property type="match status" value="1"/>
</dbReference>
<dbReference type="AlphaFoldDB" id="A0A2M7G094"/>
<dbReference type="EMBL" id="PFFQ01000054">
    <property type="protein sequence ID" value="PIW15014.1"/>
    <property type="molecule type" value="Genomic_DNA"/>
</dbReference>
<name>A0A2M7G094_9BACT</name>
<reference evidence="2 3" key="1">
    <citation type="submission" date="2017-09" db="EMBL/GenBank/DDBJ databases">
        <title>Depth-based differentiation of microbial function through sediment-hosted aquifers and enrichment of novel symbionts in the deep terrestrial subsurface.</title>
        <authorList>
            <person name="Probst A.J."/>
            <person name="Ladd B."/>
            <person name="Jarett J.K."/>
            <person name="Geller-Mcgrath D.E."/>
            <person name="Sieber C.M."/>
            <person name="Emerson J.B."/>
            <person name="Anantharaman K."/>
            <person name="Thomas B.C."/>
            <person name="Malmstrom R."/>
            <person name="Stieglmeier M."/>
            <person name="Klingl A."/>
            <person name="Woyke T."/>
            <person name="Ryan C.M."/>
            <person name="Banfield J.F."/>
        </authorList>
    </citation>
    <scope>NUCLEOTIDE SEQUENCE [LARGE SCALE GENOMIC DNA]</scope>
    <source>
        <strain evidence="2">CG17_big_fil_post_rev_8_21_14_2_50_48_46</strain>
    </source>
</reference>
<dbReference type="Gene3D" id="3.40.50.410">
    <property type="entry name" value="von Willebrand factor, type A domain"/>
    <property type="match status" value="1"/>
</dbReference>
<dbReference type="PANTHER" id="PTHR30634:SF16">
    <property type="entry name" value="OUTER-MEMBRANE LIPOPROTEIN LOLB"/>
    <property type="match status" value="1"/>
</dbReference>
<dbReference type="InterPro" id="IPR036465">
    <property type="entry name" value="vWFA_dom_sf"/>
</dbReference>
<dbReference type="PANTHER" id="PTHR30634">
    <property type="entry name" value="OUTER MEMBRANE LOLAB LIPOPROTEIN INSERTION APPARATUS"/>
    <property type="match status" value="1"/>
</dbReference>
<accession>A0A2M7G094</accession>
<protein>
    <recommendedName>
        <fullName evidence="1">VWFA domain-containing protein</fullName>
    </recommendedName>
</protein>
<dbReference type="InterPro" id="IPR008912">
    <property type="entry name" value="Uncharacterised_CoxE"/>
</dbReference>
<proteinExistence type="predicted"/>
<gene>
    <name evidence="2" type="ORF">COW36_18990</name>
</gene>
<sequence length="387" mass="42579">MSSLHQIRLERWRLLLGAAAEDLCHLKPEQRRLDLALAEVYEAAEETTRSGGLGASAPRVARWLGDIRSYFPASVVRILQEDALKRLNLQAMLLEPEMLQAVEPDVNLVADLLSLNQVMPDATKAIARQVVSQVVRQLEQKLRNPMQQAVSGSLNRSVRKLRPKSAEINWDATLRANLKHYQPSLRTVIPEKLIGHGRRQRSLRDIVLCIDQSGSMGTSVVYSAIFGAVLASLKAVRTQLVVFDTAVVDLSSYLEDPVDVLFGVQLGGGTDIHKALSYCQTLVSRPQETVLILISDLYEGGNREEMLKRTAALVSSGVQMIALLALNDEGAPAFDARNAEALSQMGIPCFACTPDLFPDLMAQALEKKDLRLWAAQNGLTLRGGHET</sequence>
<dbReference type="SUPFAM" id="SSF53300">
    <property type="entry name" value="vWA-like"/>
    <property type="match status" value="1"/>
</dbReference>